<evidence type="ECO:0000313" key="3">
    <source>
        <dbReference type="Proteomes" id="UP000027997"/>
    </source>
</evidence>
<keyword evidence="3" id="KW-1185">Reference proteome</keyword>
<accession>A0A081K8Y5</accession>
<keyword evidence="1" id="KW-1133">Transmembrane helix</keyword>
<name>A0A081K8Y5_9GAMM</name>
<dbReference type="Proteomes" id="UP000027997">
    <property type="component" value="Unassembled WGS sequence"/>
</dbReference>
<organism evidence="2 3">
    <name type="scientific">Endozoicomonas elysicola</name>
    <dbReference type="NCBI Taxonomy" id="305900"/>
    <lineage>
        <taxon>Bacteria</taxon>
        <taxon>Pseudomonadati</taxon>
        <taxon>Pseudomonadota</taxon>
        <taxon>Gammaproteobacteria</taxon>
        <taxon>Oceanospirillales</taxon>
        <taxon>Endozoicomonadaceae</taxon>
        <taxon>Endozoicomonas</taxon>
    </lineage>
</organism>
<dbReference type="EMBL" id="JOJP01000001">
    <property type="protein sequence ID" value="KEI70611.1"/>
    <property type="molecule type" value="Genomic_DNA"/>
</dbReference>
<reference evidence="2 3" key="1">
    <citation type="submission" date="2014-06" db="EMBL/GenBank/DDBJ databases">
        <title>Whole Genome Sequences of Three Symbiotic Endozoicomonas Bacteria.</title>
        <authorList>
            <person name="Neave M.J."/>
            <person name="Apprill A."/>
            <person name="Voolstra C.R."/>
        </authorList>
    </citation>
    <scope>NUCLEOTIDE SEQUENCE [LARGE SCALE GENOMIC DNA]</scope>
    <source>
        <strain evidence="2 3">DSM 22380</strain>
    </source>
</reference>
<keyword evidence="1" id="KW-0472">Membrane</keyword>
<keyword evidence="1" id="KW-0812">Transmembrane</keyword>
<comment type="caution">
    <text evidence="2">The sequence shown here is derived from an EMBL/GenBank/DDBJ whole genome shotgun (WGS) entry which is preliminary data.</text>
</comment>
<sequence length="93" mass="10243">MGAVCFTLFDPFFLFVAVIAISLGYSKKYIIPLTALFVGLLAETLAAEANQFRQWGESVHVFLGAGIIQAILAYFAVGYWRRKKLCSRDASCG</sequence>
<protein>
    <submittedName>
        <fullName evidence="2">Uncharacterized protein</fullName>
    </submittedName>
</protein>
<proteinExistence type="predicted"/>
<dbReference type="RefSeq" id="WP_020580796.1">
    <property type="nucleotide sequence ID" value="NZ_JOJP01000001.1"/>
</dbReference>
<evidence type="ECO:0000313" key="2">
    <source>
        <dbReference type="EMBL" id="KEI70611.1"/>
    </source>
</evidence>
<feature type="transmembrane region" description="Helical" evidence="1">
    <location>
        <begin position="6"/>
        <end position="23"/>
    </location>
</feature>
<feature type="transmembrane region" description="Helical" evidence="1">
    <location>
        <begin position="59"/>
        <end position="80"/>
    </location>
</feature>
<dbReference type="AlphaFoldDB" id="A0A081K8Y5"/>
<gene>
    <name evidence="2" type="ORF">GV64_07535</name>
</gene>
<evidence type="ECO:0000256" key="1">
    <source>
        <dbReference type="SAM" id="Phobius"/>
    </source>
</evidence>